<dbReference type="Gene3D" id="3.30.1240.10">
    <property type="match status" value="1"/>
</dbReference>
<dbReference type="SUPFAM" id="SSF56784">
    <property type="entry name" value="HAD-like"/>
    <property type="match status" value="1"/>
</dbReference>
<evidence type="ECO:0000313" key="1">
    <source>
        <dbReference type="EMBL" id="MBC3444314.1"/>
    </source>
</evidence>
<dbReference type="RefSeq" id="WP_186731781.1">
    <property type="nucleotide sequence ID" value="NZ_JABWRJ020000003.1"/>
</dbReference>
<name>A0A923G4Z6_9PSED</name>
<comment type="caution">
    <text evidence="1">The sequence shown here is derived from an EMBL/GenBank/DDBJ whole genome shotgun (WGS) entry which is preliminary data.</text>
</comment>
<protein>
    <submittedName>
        <fullName evidence="1">HAD-IIB family hydrolase</fullName>
    </submittedName>
</protein>
<reference evidence="1" key="1">
    <citation type="journal article" date="2020" name="Microorganisms">
        <title>Reliable Identification of Environmental Pseudomonas Isolates Using the rpoD Gene.</title>
        <authorList>
            <consortium name="The Broad Institute Genome Sequencing Platform"/>
            <person name="Girard L."/>
            <person name="Lood C."/>
            <person name="Rokni-Zadeh H."/>
            <person name="van Noort V."/>
            <person name="Lavigne R."/>
            <person name="De Mot R."/>
        </authorList>
    </citation>
    <scope>NUCLEOTIDE SEQUENCE</scope>
    <source>
        <strain evidence="1">BW13M1</strain>
    </source>
</reference>
<reference evidence="1" key="2">
    <citation type="submission" date="2020-07" db="EMBL/GenBank/DDBJ databases">
        <authorList>
            <person name="Lood C."/>
            <person name="Girard L."/>
        </authorList>
    </citation>
    <scope>NUCLEOTIDE SEQUENCE</scope>
    <source>
        <strain evidence="1">BW13M1</strain>
    </source>
</reference>
<dbReference type="GO" id="GO:0005829">
    <property type="term" value="C:cytosol"/>
    <property type="evidence" value="ECO:0007669"/>
    <property type="project" value="TreeGrafter"/>
</dbReference>
<dbReference type="InterPro" id="IPR023214">
    <property type="entry name" value="HAD_sf"/>
</dbReference>
<dbReference type="InterPro" id="IPR036412">
    <property type="entry name" value="HAD-like_sf"/>
</dbReference>
<dbReference type="NCBIfam" id="TIGR01484">
    <property type="entry name" value="HAD-SF-IIB"/>
    <property type="match status" value="1"/>
</dbReference>
<dbReference type="PANTHER" id="PTHR10000">
    <property type="entry name" value="PHOSPHOSERINE PHOSPHATASE"/>
    <property type="match status" value="1"/>
</dbReference>
<dbReference type="GO" id="GO:0016791">
    <property type="term" value="F:phosphatase activity"/>
    <property type="evidence" value="ECO:0007669"/>
    <property type="project" value="TreeGrafter"/>
</dbReference>
<dbReference type="PANTHER" id="PTHR10000:SF8">
    <property type="entry name" value="HAD SUPERFAMILY HYDROLASE-LIKE, TYPE 3"/>
    <property type="match status" value="1"/>
</dbReference>
<dbReference type="EMBL" id="JABWRJ010000001">
    <property type="protein sequence ID" value="MBC3444314.1"/>
    <property type="molecule type" value="Genomic_DNA"/>
</dbReference>
<dbReference type="GO" id="GO:0000287">
    <property type="term" value="F:magnesium ion binding"/>
    <property type="evidence" value="ECO:0007669"/>
    <property type="project" value="TreeGrafter"/>
</dbReference>
<dbReference type="AlphaFoldDB" id="A0A923G4Z6"/>
<dbReference type="InterPro" id="IPR006379">
    <property type="entry name" value="HAD-SF_hydro_IIB"/>
</dbReference>
<keyword evidence="1" id="KW-0378">Hydrolase</keyword>
<accession>A0A923G4Z6</accession>
<proteinExistence type="predicted"/>
<sequence length="316" mass="33465">MCSLLINDPRPLPGALSNPSDLIAFAEVKLIAFDLDGTLISTPSQVLGERVKSLFNLLSGPGKNIRLTLATGRTLTGVKPTITQLGGIKKFPLVLYNGSVVVEPESEGVFARALIANSSVAEIVEIVSLLPGVSLFLYAVDADAKLVSDESTIESVFYLGDSNRMPEKDFNGMPVRPYAEIKMSTDGVVAALLTASSAEQQVTLLAALSDISGISVTSSGSAYIEIRPEFSSKARGLEILCKRYGISAQNVLAVGDNDNDVELLSWAGLSVCVRNSSAAARSASKFYSNHGAGNAAIEVLEIVRRAQRLFGKARKA</sequence>
<dbReference type="Pfam" id="PF08282">
    <property type="entry name" value="Hydrolase_3"/>
    <property type="match status" value="1"/>
</dbReference>
<organism evidence="1">
    <name type="scientific">Pseudomonas peradeniyensis</name>
    <dbReference type="NCBI Taxonomy" id="2745488"/>
    <lineage>
        <taxon>Bacteria</taxon>
        <taxon>Pseudomonadati</taxon>
        <taxon>Pseudomonadota</taxon>
        <taxon>Gammaproteobacteria</taxon>
        <taxon>Pseudomonadales</taxon>
        <taxon>Pseudomonadaceae</taxon>
        <taxon>Pseudomonas</taxon>
    </lineage>
</organism>
<gene>
    <name evidence="1" type="ORF">HU751_00925</name>
</gene>
<dbReference type="Gene3D" id="3.40.50.1000">
    <property type="entry name" value="HAD superfamily/HAD-like"/>
    <property type="match status" value="1"/>
</dbReference>